<evidence type="ECO:0000256" key="1">
    <source>
        <dbReference type="SAM" id="MobiDB-lite"/>
    </source>
</evidence>
<keyword evidence="4" id="KW-1185">Reference proteome</keyword>
<accession>A0A8J3YWG3</accession>
<feature type="region of interest" description="Disordered" evidence="1">
    <location>
        <begin position="400"/>
        <end position="420"/>
    </location>
</feature>
<feature type="region of interest" description="Disordered" evidence="1">
    <location>
        <begin position="1"/>
        <end position="93"/>
    </location>
</feature>
<feature type="transmembrane region" description="Helical" evidence="2">
    <location>
        <begin position="131"/>
        <end position="150"/>
    </location>
</feature>
<feature type="transmembrane region" description="Helical" evidence="2">
    <location>
        <begin position="321"/>
        <end position="339"/>
    </location>
</feature>
<sequence>MSYESTRFRGGSTYTDEPGYRQSSFRESQAYLDDRQDDAGSDSSFGAHSNGSAYHTGTFTVDSYNSESYGSESNYSEQPVAERDDEPAEPEPVSDRLGIHFGWEALLALAVGGVAFLLHKADAGVLKGPDLPQMYLTAAVLGLVAVGMALSVRAAVPNLAVGSLAFGSAMFFAANSERGLLPTAAVTALLVVGAGLVMAVVVVVLHVPSWAASLAVGLAVIAWMQSQDTAKVVAGAYEPDGQAVVWFGGFAVLSVVGGVICMIPGMRRSFGRFRPEGDPAARGSGGMTAGLALVGSSVLAAVAGVLLALTNREVHPSENGIGLTALALGAVLLGGVSVYGRRGGLFGTLLGVVGISLLMRYADAEAWKVDTVAFAAGAIVIGLVASRLVETFGRRRAHSETVSSGTSSSGASWDDRWSTR</sequence>
<dbReference type="RefSeq" id="WP_203905220.1">
    <property type="nucleotide sequence ID" value="NZ_BOPF01000055.1"/>
</dbReference>
<dbReference type="PANTHER" id="PTHR32196">
    <property type="entry name" value="ABC TRANSPORTER PERMEASE PROTEIN YPHD-RELATED-RELATED"/>
    <property type="match status" value="1"/>
</dbReference>
<evidence type="ECO:0000313" key="4">
    <source>
        <dbReference type="Proteomes" id="UP000619260"/>
    </source>
</evidence>
<feature type="transmembrane region" description="Helical" evidence="2">
    <location>
        <begin position="244"/>
        <end position="266"/>
    </location>
</feature>
<dbReference type="EMBL" id="BOPF01000055">
    <property type="protein sequence ID" value="GIJ51828.1"/>
    <property type="molecule type" value="Genomic_DNA"/>
</dbReference>
<reference evidence="3" key="1">
    <citation type="submission" date="2021-01" db="EMBL/GenBank/DDBJ databases">
        <title>Whole genome shotgun sequence of Virgisporangium aliadipatigenens NBRC 105644.</title>
        <authorList>
            <person name="Komaki H."/>
            <person name="Tamura T."/>
        </authorList>
    </citation>
    <scope>NUCLEOTIDE SEQUENCE</scope>
    <source>
        <strain evidence="3">NBRC 105644</strain>
    </source>
</reference>
<evidence type="ECO:0000256" key="2">
    <source>
        <dbReference type="SAM" id="Phobius"/>
    </source>
</evidence>
<evidence type="ECO:0008006" key="5">
    <source>
        <dbReference type="Google" id="ProtNLM"/>
    </source>
</evidence>
<dbReference type="GO" id="GO:0005886">
    <property type="term" value="C:plasma membrane"/>
    <property type="evidence" value="ECO:0007669"/>
    <property type="project" value="TreeGrafter"/>
</dbReference>
<keyword evidence="2" id="KW-0812">Transmembrane</keyword>
<feature type="compositionally biased region" description="Polar residues" evidence="1">
    <location>
        <begin position="41"/>
        <end position="62"/>
    </location>
</feature>
<feature type="transmembrane region" description="Helical" evidence="2">
    <location>
        <begin position="344"/>
        <end position="361"/>
    </location>
</feature>
<feature type="transmembrane region" description="Helical" evidence="2">
    <location>
        <begin position="207"/>
        <end position="224"/>
    </location>
</feature>
<dbReference type="Proteomes" id="UP000619260">
    <property type="component" value="Unassembled WGS sequence"/>
</dbReference>
<evidence type="ECO:0000313" key="3">
    <source>
        <dbReference type="EMBL" id="GIJ51828.1"/>
    </source>
</evidence>
<feature type="compositionally biased region" description="Low complexity" evidence="1">
    <location>
        <begin position="400"/>
        <end position="412"/>
    </location>
</feature>
<dbReference type="AlphaFoldDB" id="A0A8J3YWG3"/>
<proteinExistence type="predicted"/>
<name>A0A8J3YWG3_9ACTN</name>
<comment type="caution">
    <text evidence="3">The sequence shown here is derived from an EMBL/GenBank/DDBJ whole genome shotgun (WGS) entry which is preliminary data.</text>
</comment>
<feature type="transmembrane region" description="Helical" evidence="2">
    <location>
        <begin position="155"/>
        <end position="174"/>
    </location>
</feature>
<keyword evidence="2" id="KW-1133">Transmembrane helix</keyword>
<protein>
    <recommendedName>
        <fullName evidence="5">ABC transporter permease</fullName>
    </recommendedName>
</protein>
<gene>
    <name evidence="3" type="ORF">Val02_87140</name>
</gene>
<feature type="compositionally biased region" description="Low complexity" evidence="1">
    <location>
        <begin position="63"/>
        <end position="79"/>
    </location>
</feature>
<organism evidence="3 4">
    <name type="scientific">Virgisporangium aliadipatigenens</name>
    <dbReference type="NCBI Taxonomy" id="741659"/>
    <lineage>
        <taxon>Bacteria</taxon>
        <taxon>Bacillati</taxon>
        <taxon>Actinomycetota</taxon>
        <taxon>Actinomycetes</taxon>
        <taxon>Micromonosporales</taxon>
        <taxon>Micromonosporaceae</taxon>
        <taxon>Virgisporangium</taxon>
    </lineage>
</organism>
<feature type="transmembrane region" description="Helical" evidence="2">
    <location>
        <begin position="367"/>
        <end position="389"/>
    </location>
</feature>
<feature type="transmembrane region" description="Helical" evidence="2">
    <location>
        <begin position="180"/>
        <end position="200"/>
    </location>
</feature>
<keyword evidence="2" id="KW-0472">Membrane</keyword>
<feature type="transmembrane region" description="Helical" evidence="2">
    <location>
        <begin position="101"/>
        <end position="119"/>
    </location>
</feature>
<feature type="transmembrane region" description="Helical" evidence="2">
    <location>
        <begin position="287"/>
        <end position="309"/>
    </location>
</feature>